<feature type="chain" id="PRO_5025673213" evidence="2">
    <location>
        <begin position="30"/>
        <end position="938"/>
    </location>
</feature>
<keyword evidence="2" id="KW-0732">Signal</keyword>
<feature type="compositionally biased region" description="Basic and acidic residues" evidence="1">
    <location>
        <begin position="206"/>
        <end position="215"/>
    </location>
</feature>
<feature type="signal peptide" evidence="2">
    <location>
        <begin position="1"/>
        <end position="29"/>
    </location>
</feature>
<feature type="region of interest" description="Disordered" evidence="1">
    <location>
        <begin position="898"/>
        <end position="938"/>
    </location>
</feature>
<evidence type="ECO:0000313" key="3">
    <source>
        <dbReference type="EMBL" id="KAF0300161.1"/>
    </source>
</evidence>
<feature type="compositionally biased region" description="Basic and acidic residues" evidence="1">
    <location>
        <begin position="389"/>
        <end position="398"/>
    </location>
</feature>
<feature type="region of interest" description="Disordered" evidence="1">
    <location>
        <begin position="196"/>
        <end position="282"/>
    </location>
</feature>
<organism evidence="3 4">
    <name type="scientific">Amphibalanus amphitrite</name>
    <name type="common">Striped barnacle</name>
    <name type="synonym">Balanus amphitrite</name>
    <dbReference type="NCBI Taxonomy" id="1232801"/>
    <lineage>
        <taxon>Eukaryota</taxon>
        <taxon>Metazoa</taxon>
        <taxon>Ecdysozoa</taxon>
        <taxon>Arthropoda</taxon>
        <taxon>Crustacea</taxon>
        <taxon>Multicrustacea</taxon>
        <taxon>Cirripedia</taxon>
        <taxon>Thoracica</taxon>
        <taxon>Thoracicalcarea</taxon>
        <taxon>Balanomorpha</taxon>
        <taxon>Balanoidea</taxon>
        <taxon>Balanidae</taxon>
        <taxon>Amphibalaninae</taxon>
        <taxon>Amphibalanus</taxon>
    </lineage>
</organism>
<proteinExistence type="predicted"/>
<comment type="caution">
    <text evidence="3">The sequence shown here is derived from an EMBL/GenBank/DDBJ whole genome shotgun (WGS) entry which is preliminary data.</text>
</comment>
<feature type="compositionally biased region" description="Acidic residues" evidence="1">
    <location>
        <begin position="339"/>
        <end position="352"/>
    </location>
</feature>
<dbReference type="OrthoDB" id="6401468at2759"/>
<feature type="compositionally biased region" description="Polar residues" evidence="1">
    <location>
        <begin position="399"/>
        <end position="412"/>
    </location>
</feature>
<evidence type="ECO:0000313" key="4">
    <source>
        <dbReference type="Proteomes" id="UP000440578"/>
    </source>
</evidence>
<gene>
    <name evidence="3" type="ORF">FJT64_027278</name>
</gene>
<evidence type="ECO:0000256" key="2">
    <source>
        <dbReference type="SAM" id="SignalP"/>
    </source>
</evidence>
<feature type="compositionally biased region" description="Basic and acidic residues" evidence="1">
    <location>
        <begin position="418"/>
        <end position="437"/>
    </location>
</feature>
<sequence>MRREMATRFFWTALWLLCTLSSLVHISLGAPAEVKVLNPLNELPPEVSPAVLKEIEDAFRKGSTMQNILEMLQSSGDEVDMRELSKAIVSHILSARGQQATESGQLDNSLQSDLFLAAGDESPAIVDFGDQDFNIFTDTVVTVAPLTTRAERQTTSIGAASTQGGATVAAIPATSVGARESDATAATIRWLDASKKNDYSSSTPMPKEEGTREQVTDSPILPNASLVAAIEGEETKQEAEVAEETSGYQAPPEVIIENGSATSAKEESTTEPGLSDSTQGVNTGDVVIEPVLPSQSNGTEDSEDAETFEHQEQEVIVTVGAAQEPIGNRDVLTEQTDANAEEEIPYGQDEGDSFTAVPFSEEAENIEPTTIASVVEVAPTEDAQPTTPVDERTNEKSESATTYSPTVNSNGDGPSKQVIKEVNEGNKAEQNKSENDHASTSASPAKETTEAAVFEEPDTNDSDLSSTGTQGSTTPASSTAPGTDTQSVAADNESIGTTPAAATSEEPDPASQDVNNSTAAQSSNHDSMVMVGDGDVLNITSVADPGSSVSSKEESDAAVTVTTGHAVFRQPPAGSAGPNVLKNVQGTLEAISHFQAPLRSMIIKQLGSKFARLTTVFRRLDLSDPLPEISTIVSEALSSVRVQHLRSPTKRDTSMERDALQLSVNGVRVDVNVSSRPEFVQHGPTIVNHVSVDGRNMYVQLHLHFRNVSVPLNYSVSADLFPPFFSIRRPSGEAHVEMEEVLVPLRIPFRLIFQKNEGEATTAGILVPEDFVTHGASMLNVSTHFADCGERDFMEKEVLRFDEHLKSGLEHWLSHEPLTSLTDTLRGHLLAASRQPATMGLSRGSRDQVTLITNDMGVAATDNQGNLTTDDQGSLTTDNQGTLITNDMGSLPTEDQDTLVVEEEPRRPGVSDGDMEDHPMDESNIYGEQDAVPFGIGD</sequence>
<reference evidence="3 4" key="1">
    <citation type="submission" date="2019-07" db="EMBL/GenBank/DDBJ databases">
        <title>Draft genome assembly of a fouling barnacle, Amphibalanus amphitrite (Darwin, 1854): The first reference genome for Thecostraca.</title>
        <authorList>
            <person name="Kim W."/>
        </authorList>
    </citation>
    <scope>NUCLEOTIDE SEQUENCE [LARGE SCALE GENOMIC DNA]</scope>
    <source>
        <strain evidence="3">SNU_AA5</strain>
        <tissue evidence="3">Soma without cirri and trophi</tissue>
    </source>
</reference>
<dbReference type="EMBL" id="VIIS01001285">
    <property type="protein sequence ID" value="KAF0300161.1"/>
    <property type="molecule type" value="Genomic_DNA"/>
</dbReference>
<dbReference type="Proteomes" id="UP000440578">
    <property type="component" value="Unassembled WGS sequence"/>
</dbReference>
<feature type="compositionally biased region" description="Polar residues" evidence="1">
    <location>
        <begin position="512"/>
        <end position="526"/>
    </location>
</feature>
<dbReference type="AlphaFoldDB" id="A0A6A4WDU4"/>
<evidence type="ECO:0000256" key="1">
    <source>
        <dbReference type="SAM" id="MobiDB-lite"/>
    </source>
</evidence>
<protein>
    <submittedName>
        <fullName evidence="3">Uncharacterized protein</fullName>
    </submittedName>
</protein>
<feature type="compositionally biased region" description="Polar residues" evidence="1">
    <location>
        <begin position="486"/>
        <end position="501"/>
    </location>
</feature>
<feature type="region of interest" description="Disordered" evidence="1">
    <location>
        <begin position="320"/>
        <end position="530"/>
    </location>
</feature>
<feature type="compositionally biased region" description="Polar residues" evidence="1">
    <location>
        <begin position="270"/>
        <end position="282"/>
    </location>
</feature>
<keyword evidence="4" id="KW-1185">Reference proteome</keyword>
<name>A0A6A4WDU4_AMPAM</name>
<accession>A0A6A4WDU4</accession>
<feature type="compositionally biased region" description="Low complexity" evidence="1">
    <location>
        <begin position="462"/>
        <end position="485"/>
    </location>
</feature>